<evidence type="ECO:0000256" key="5">
    <source>
        <dbReference type="ARBA" id="ARBA00022741"/>
    </source>
</evidence>
<evidence type="ECO:0000256" key="4">
    <source>
        <dbReference type="ARBA" id="ARBA00022679"/>
    </source>
</evidence>
<evidence type="ECO:0000256" key="8">
    <source>
        <dbReference type="ARBA" id="ARBA00023012"/>
    </source>
</evidence>
<evidence type="ECO:0000256" key="2">
    <source>
        <dbReference type="ARBA" id="ARBA00012438"/>
    </source>
</evidence>
<proteinExistence type="predicted"/>
<sequence length="401" mass="43208">MIGCVFTCTLAISMADGRDKMARGFAPTDTDATSDWSVLIWLVGVGLAVLTIWRTRWPELLVALSSVAGLLLPLDTAPALVGLTQLIVRRSDWRPWAAGVAVSIGTVGSVWRDSRGTTSESSFWQIITGATETARDPLPWWAVAIISALVVAATVGIALTIRARREVATYAERGAAQAERLDAMQDDLARKVERERLAQEVHDALGHRLSLLSLHAGALEVNAGDEQTARSAALLRQGAQQSMDDLRSLLSMLRNPGDPDVAARVPDLADVPTLIDESLTAGSPVVASVYIDRTEPLHPVVSHTAYRIVQELLTNARKHAPGTPIRLQVNGSAQSGIEISTANRMPADAPPYAGQGTGLVSITDRVRQVGGRSKVWVDQERAFRVGAWLPWNPIADQEPRP</sequence>
<dbReference type="Gene3D" id="1.20.5.1930">
    <property type="match status" value="1"/>
</dbReference>
<dbReference type="Pfam" id="PF07730">
    <property type="entry name" value="HisKA_3"/>
    <property type="match status" value="1"/>
</dbReference>
<dbReference type="InterPro" id="IPR036890">
    <property type="entry name" value="HATPase_C_sf"/>
</dbReference>
<gene>
    <name evidence="11" type="ORF">VV01_17645</name>
</gene>
<comment type="catalytic activity">
    <reaction evidence="1">
        <text>ATP + protein L-histidine = ADP + protein N-phospho-L-histidine.</text>
        <dbReference type="EC" id="2.7.13.3"/>
    </reaction>
</comment>
<dbReference type="InterPro" id="IPR050482">
    <property type="entry name" value="Sensor_HK_TwoCompSys"/>
</dbReference>
<dbReference type="Gene3D" id="3.30.565.10">
    <property type="entry name" value="Histidine kinase-like ATPase, C-terminal domain"/>
    <property type="match status" value="1"/>
</dbReference>
<dbReference type="GO" id="GO:0000155">
    <property type="term" value="F:phosphorelay sensor kinase activity"/>
    <property type="evidence" value="ECO:0007669"/>
    <property type="project" value="InterPro"/>
</dbReference>
<protein>
    <recommendedName>
        <fullName evidence="2">histidine kinase</fullName>
        <ecNumber evidence="2">2.7.13.3</ecNumber>
    </recommendedName>
</protein>
<reference evidence="12" key="1">
    <citation type="submission" date="2015-03" db="EMBL/GenBank/DDBJ databases">
        <title>Luteipulveratus halotolerans sp. nov., a novel actinobacterium (Dermacoccaceae) from Sarawak, Malaysia.</title>
        <authorList>
            <person name="Juboi H."/>
            <person name="Basik A."/>
            <person name="Shamsul S.S."/>
            <person name="Arnold P."/>
            <person name="Schmitt E.K."/>
            <person name="Sanglier J.-J."/>
            <person name="Yeo T."/>
        </authorList>
    </citation>
    <scope>NUCLEOTIDE SEQUENCE [LARGE SCALE GENOMIC DNA]</scope>
    <source>
        <strain evidence="12">C296001</strain>
    </source>
</reference>
<keyword evidence="6" id="KW-0418">Kinase</keyword>
<comment type="caution">
    <text evidence="11">The sequence shown here is derived from an EMBL/GenBank/DDBJ whole genome shotgun (WGS) entry which is preliminary data.</text>
</comment>
<feature type="transmembrane region" description="Helical" evidence="9">
    <location>
        <begin position="60"/>
        <end position="88"/>
    </location>
</feature>
<accession>A0A0L6CLB9</accession>
<evidence type="ECO:0000313" key="11">
    <source>
        <dbReference type="EMBL" id="KNX38557.1"/>
    </source>
</evidence>
<dbReference type="PANTHER" id="PTHR24421">
    <property type="entry name" value="NITRATE/NITRITE SENSOR PROTEIN NARX-RELATED"/>
    <property type="match status" value="1"/>
</dbReference>
<dbReference type="GO" id="GO:0005524">
    <property type="term" value="F:ATP binding"/>
    <property type="evidence" value="ECO:0007669"/>
    <property type="project" value="UniProtKB-KW"/>
</dbReference>
<dbReference type="EC" id="2.7.13.3" evidence="2"/>
<keyword evidence="8" id="KW-0902">Two-component regulatory system</keyword>
<evidence type="ECO:0000256" key="3">
    <source>
        <dbReference type="ARBA" id="ARBA00022553"/>
    </source>
</evidence>
<evidence type="ECO:0000256" key="9">
    <source>
        <dbReference type="SAM" id="Phobius"/>
    </source>
</evidence>
<dbReference type="AlphaFoldDB" id="A0A0L6CLB9"/>
<evidence type="ECO:0000259" key="10">
    <source>
        <dbReference type="Pfam" id="PF07730"/>
    </source>
</evidence>
<name>A0A0L6CLB9_9MICO</name>
<evidence type="ECO:0000313" key="12">
    <source>
        <dbReference type="Proteomes" id="UP000037397"/>
    </source>
</evidence>
<evidence type="ECO:0000256" key="6">
    <source>
        <dbReference type="ARBA" id="ARBA00022777"/>
    </source>
</evidence>
<keyword evidence="9" id="KW-1133">Transmembrane helix</keyword>
<dbReference type="EMBL" id="LAIR01000002">
    <property type="protein sequence ID" value="KNX38557.1"/>
    <property type="molecule type" value="Genomic_DNA"/>
</dbReference>
<feature type="domain" description="Signal transduction histidine kinase subgroup 3 dimerisation and phosphoacceptor" evidence="10">
    <location>
        <begin position="193"/>
        <end position="256"/>
    </location>
</feature>
<evidence type="ECO:0000256" key="1">
    <source>
        <dbReference type="ARBA" id="ARBA00000085"/>
    </source>
</evidence>
<dbReference type="GO" id="GO:0016020">
    <property type="term" value="C:membrane"/>
    <property type="evidence" value="ECO:0007669"/>
    <property type="project" value="InterPro"/>
</dbReference>
<keyword evidence="12" id="KW-1185">Reference proteome</keyword>
<dbReference type="STRING" id="1631356.VV01_17645"/>
<keyword evidence="4" id="KW-0808">Transferase</keyword>
<feature type="transmembrane region" description="Helical" evidence="9">
    <location>
        <begin position="36"/>
        <end position="53"/>
    </location>
</feature>
<dbReference type="GO" id="GO:0046983">
    <property type="term" value="F:protein dimerization activity"/>
    <property type="evidence" value="ECO:0007669"/>
    <property type="project" value="InterPro"/>
</dbReference>
<dbReference type="PANTHER" id="PTHR24421:SF10">
    <property type="entry name" value="NITRATE_NITRITE SENSOR PROTEIN NARQ"/>
    <property type="match status" value="1"/>
</dbReference>
<dbReference type="PATRIC" id="fig|1631356.3.peg.3514"/>
<keyword evidence="5" id="KW-0547">Nucleotide-binding</keyword>
<keyword evidence="7" id="KW-0067">ATP-binding</keyword>
<dbReference type="InterPro" id="IPR011712">
    <property type="entry name" value="Sig_transdc_His_kin_sub3_dim/P"/>
</dbReference>
<keyword evidence="9" id="KW-0812">Transmembrane</keyword>
<dbReference type="Proteomes" id="UP000037397">
    <property type="component" value="Unassembled WGS sequence"/>
</dbReference>
<keyword evidence="9" id="KW-0472">Membrane</keyword>
<dbReference type="SUPFAM" id="SSF55874">
    <property type="entry name" value="ATPase domain of HSP90 chaperone/DNA topoisomerase II/histidine kinase"/>
    <property type="match status" value="1"/>
</dbReference>
<keyword evidence="3" id="KW-0597">Phosphoprotein</keyword>
<feature type="transmembrane region" description="Helical" evidence="9">
    <location>
        <begin position="140"/>
        <end position="161"/>
    </location>
</feature>
<evidence type="ECO:0000256" key="7">
    <source>
        <dbReference type="ARBA" id="ARBA00022840"/>
    </source>
</evidence>
<organism evidence="11 12">
    <name type="scientific">Luteipulveratus halotolerans</name>
    <dbReference type="NCBI Taxonomy" id="1631356"/>
    <lineage>
        <taxon>Bacteria</taxon>
        <taxon>Bacillati</taxon>
        <taxon>Actinomycetota</taxon>
        <taxon>Actinomycetes</taxon>
        <taxon>Micrococcales</taxon>
        <taxon>Dermacoccaceae</taxon>
        <taxon>Luteipulveratus</taxon>
    </lineage>
</organism>